<dbReference type="AlphaFoldDB" id="A0A9E8SPJ3"/>
<evidence type="ECO:0000259" key="1">
    <source>
        <dbReference type="Pfam" id="PF00903"/>
    </source>
</evidence>
<dbReference type="InterPro" id="IPR029068">
    <property type="entry name" value="Glyas_Bleomycin-R_OHBP_Dase"/>
</dbReference>
<dbReference type="CDD" id="cd07246">
    <property type="entry name" value="VOC_like"/>
    <property type="match status" value="1"/>
</dbReference>
<organism evidence="2 3">
    <name type="scientific">Dyadobacter pollutisoli</name>
    <dbReference type="NCBI Taxonomy" id="2910158"/>
    <lineage>
        <taxon>Bacteria</taxon>
        <taxon>Pseudomonadati</taxon>
        <taxon>Bacteroidota</taxon>
        <taxon>Cytophagia</taxon>
        <taxon>Cytophagales</taxon>
        <taxon>Spirosomataceae</taxon>
        <taxon>Dyadobacter</taxon>
    </lineage>
</organism>
<dbReference type="EMBL" id="CP112998">
    <property type="protein sequence ID" value="WAC11972.1"/>
    <property type="molecule type" value="Genomic_DNA"/>
</dbReference>
<dbReference type="InterPro" id="IPR004360">
    <property type="entry name" value="Glyas_Fos-R_dOase_dom"/>
</dbReference>
<dbReference type="Gene3D" id="3.30.720.120">
    <property type="match status" value="1"/>
</dbReference>
<keyword evidence="3" id="KW-1185">Reference proteome</keyword>
<protein>
    <submittedName>
        <fullName evidence="2">VOC family protein</fullName>
    </submittedName>
</protein>
<dbReference type="KEGG" id="dpf:ON006_30115"/>
<dbReference type="PANTHER" id="PTHR34109">
    <property type="entry name" value="BNAUNNG04460D PROTEIN-RELATED"/>
    <property type="match status" value="1"/>
</dbReference>
<reference evidence="2" key="1">
    <citation type="submission" date="2022-11" db="EMBL/GenBank/DDBJ databases">
        <title>Dyadobacter pollutisoli sp. nov., isolated from plastic dumped soil.</title>
        <authorList>
            <person name="Kim J.M."/>
            <person name="Kim K.R."/>
            <person name="Lee J.K."/>
            <person name="Hao L."/>
            <person name="Jeon C.O."/>
        </authorList>
    </citation>
    <scope>NUCLEOTIDE SEQUENCE</scope>
    <source>
        <strain evidence="2">U1</strain>
    </source>
</reference>
<dbReference type="Gene3D" id="3.30.720.110">
    <property type="match status" value="1"/>
</dbReference>
<evidence type="ECO:0000313" key="2">
    <source>
        <dbReference type="EMBL" id="WAC11972.1"/>
    </source>
</evidence>
<sequence length="128" mass="14090">MSNVKVPNGHQTLMPYLMLTGAAKFKEFTINVFGGEIVSTHLQEDDPALIKHSEVKIGDSTIMFCDARAEWPAQPANMFIYVANADDTYEKALSEGATKVMEPADQDYGRSCGVTDPCGNVWWITSVL</sequence>
<dbReference type="Proteomes" id="UP001164653">
    <property type="component" value="Chromosome"/>
</dbReference>
<dbReference type="RefSeq" id="WP_244822160.1">
    <property type="nucleotide sequence ID" value="NZ_CP112998.1"/>
</dbReference>
<feature type="domain" description="Glyoxalase/fosfomycin resistance/dioxygenase" evidence="1">
    <location>
        <begin position="23"/>
        <end position="124"/>
    </location>
</feature>
<name>A0A9E8SPJ3_9BACT</name>
<evidence type="ECO:0000313" key="3">
    <source>
        <dbReference type="Proteomes" id="UP001164653"/>
    </source>
</evidence>
<accession>A0A9E8SPJ3</accession>
<gene>
    <name evidence="2" type="ORF">ON006_30115</name>
</gene>
<proteinExistence type="predicted"/>
<dbReference type="PANTHER" id="PTHR34109:SF1">
    <property type="entry name" value="VOC DOMAIN-CONTAINING PROTEIN"/>
    <property type="match status" value="1"/>
</dbReference>
<dbReference type="SUPFAM" id="SSF54593">
    <property type="entry name" value="Glyoxalase/Bleomycin resistance protein/Dihydroxybiphenyl dioxygenase"/>
    <property type="match status" value="1"/>
</dbReference>
<dbReference type="Pfam" id="PF00903">
    <property type="entry name" value="Glyoxalase"/>
    <property type="match status" value="1"/>
</dbReference>